<evidence type="ECO:0000313" key="2">
    <source>
        <dbReference type="EMBL" id="OEJ86588.1"/>
    </source>
</evidence>
<protein>
    <submittedName>
        <fullName evidence="2">Uncharacterized protein</fullName>
    </submittedName>
</protein>
<dbReference type="Proteomes" id="UP000095728">
    <property type="component" value="Unassembled WGS sequence"/>
</dbReference>
<dbReference type="InParanoid" id="A0A1E5RI53"/>
<sequence>MFKLYGKSTTDNASFQGHRASGGESQTSSLAHVDLSATVSDSNSNGASSLKYSVGSLSSSAGMIAAPSPQHSQYTFSRWDSFEQVSEPADTENEEFAVLSFSTGSDAESGSRSYSLLSHPVSESRSQSLNNGPATFGLATKQAKSVTPAYVISLSDSEMASARLGSQSALSLLGTEKYSGKNLQNDKPNDSYRFRVMKSLDHIDQQKPKFHRYTRGDFQLIFEYLTAKKSQLQKKQQQSFQQNQTRVRNIPSVFGEHKDLLFQLSLEMST</sequence>
<gene>
    <name evidence="2" type="ORF">AWRI3579_g1516</name>
</gene>
<keyword evidence="3" id="KW-1185">Reference proteome</keyword>
<feature type="region of interest" description="Disordered" evidence="1">
    <location>
        <begin position="1"/>
        <end position="29"/>
    </location>
</feature>
<proteinExistence type="predicted"/>
<dbReference type="AlphaFoldDB" id="A0A1E5RI53"/>
<name>A0A1E5RI53_9ASCO</name>
<comment type="caution">
    <text evidence="2">The sequence shown here is derived from an EMBL/GenBank/DDBJ whole genome shotgun (WGS) entry which is preliminary data.</text>
</comment>
<evidence type="ECO:0000313" key="3">
    <source>
        <dbReference type="Proteomes" id="UP000095728"/>
    </source>
</evidence>
<organism evidence="2 3">
    <name type="scientific">Hanseniaspora osmophila</name>
    <dbReference type="NCBI Taxonomy" id="56408"/>
    <lineage>
        <taxon>Eukaryota</taxon>
        <taxon>Fungi</taxon>
        <taxon>Dikarya</taxon>
        <taxon>Ascomycota</taxon>
        <taxon>Saccharomycotina</taxon>
        <taxon>Saccharomycetes</taxon>
        <taxon>Saccharomycodales</taxon>
        <taxon>Saccharomycodaceae</taxon>
        <taxon>Hanseniaspora</taxon>
    </lineage>
</organism>
<evidence type="ECO:0000256" key="1">
    <source>
        <dbReference type="SAM" id="MobiDB-lite"/>
    </source>
</evidence>
<reference evidence="3" key="1">
    <citation type="journal article" date="2016" name="Genome Announc.">
        <title>Genome sequences of three species of Hanseniaspora isolated from spontaneous wine fermentations.</title>
        <authorList>
            <person name="Sternes P.R."/>
            <person name="Lee D."/>
            <person name="Kutyna D.R."/>
            <person name="Borneman A.R."/>
        </authorList>
    </citation>
    <scope>NUCLEOTIDE SEQUENCE [LARGE SCALE GENOMIC DNA]</scope>
    <source>
        <strain evidence="3">AWRI3579</strain>
    </source>
</reference>
<accession>A0A1E5RI53</accession>
<dbReference type="EMBL" id="LPNM01000006">
    <property type="protein sequence ID" value="OEJ86588.1"/>
    <property type="molecule type" value="Genomic_DNA"/>
</dbReference>